<dbReference type="CDD" id="cd17299">
    <property type="entry name" value="acetolactate_decarboxylase"/>
    <property type="match status" value="1"/>
</dbReference>
<accession>A0A1M7YVZ5</accession>
<keyword evidence="11" id="KW-1185">Reference proteome</keyword>
<dbReference type="STRING" id="1117707.VQ7734_02521"/>
<dbReference type="Pfam" id="PF03306">
    <property type="entry name" value="AAL_decarboxy"/>
    <property type="match status" value="1"/>
</dbReference>
<keyword evidence="6 9" id="KW-0210">Decarboxylase</keyword>
<keyword evidence="7 9" id="KW-0005">Acetoin biosynthesis</keyword>
<evidence type="ECO:0000256" key="8">
    <source>
        <dbReference type="ARBA" id="ARBA00023239"/>
    </source>
</evidence>
<dbReference type="OrthoDB" id="8612680at2"/>
<dbReference type="Gene3D" id="3.30.1330.80">
    <property type="entry name" value="Hypothetical protein, similar to alpha- acetolactate decarboxylase, domain 2"/>
    <property type="match status" value="2"/>
</dbReference>
<gene>
    <name evidence="10" type="primary">alsD</name>
    <name evidence="10" type="ORF">VQ7734_02521</name>
</gene>
<proteinExistence type="inferred from homology"/>
<evidence type="ECO:0000256" key="1">
    <source>
        <dbReference type="ARBA" id="ARBA00001784"/>
    </source>
</evidence>
<dbReference type="NCBIfam" id="TIGR01252">
    <property type="entry name" value="acetolac_decarb"/>
    <property type="match status" value="1"/>
</dbReference>
<dbReference type="EMBL" id="FRFG01000028">
    <property type="protein sequence ID" value="SHO56752.1"/>
    <property type="molecule type" value="Genomic_DNA"/>
</dbReference>
<dbReference type="InterPro" id="IPR005128">
    <property type="entry name" value="Acetolactate_a_deCO2ase"/>
</dbReference>
<evidence type="ECO:0000256" key="5">
    <source>
        <dbReference type="ARBA" id="ARBA00020164"/>
    </source>
</evidence>
<dbReference type="PANTHER" id="PTHR35524:SF1">
    <property type="entry name" value="ALPHA-ACETOLACTATE DECARBOXYLASE"/>
    <property type="match status" value="1"/>
</dbReference>
<evidence type="ECO:0000256" key="9">
    <source>
        <dbReference type="PIRNR" id="PIRNR001332"/>
    </source>
</evidence>
<evidence type="ECO:0000313" key="11">
    <source>
        <dbReference type="Proteomes" id="UP000184600"/>
    </source>
</evidence>
<comment type="catalytic activity">
    <reaction evidence="1 9">
        <text>(2S)-2-acetolactate + H(+) = (R)-acetoin + CO2</text>
        <dbReference type="Rhea" id="RHEA:21580"/>
        <dbReference type="ChEBI" id="CHEBI:15378"/>
        <dbReference type="ChEBI" id="CHEBI:15686"/>
        <dbReference type="ChEBI" id="CHEBI:16526"/>
        <dbReference type="ChEBI" id="CHEBI:58476"/>
        <dbReference type="EC" id="4.1.1.5"/>
    </reaction>
</comment>
<dbReference type="PIRSF" id="PIRSF001332">
    <property type="entry name" value="Acetolac_decarb"/>
    <property type="match status" value="1"/>
</dbReference>
<evidence type="ECO:0000256" key="7">
    <source>
        <dbReference type="ARBA" id="ARBA00023061"/>
    </source>
</evidence>
<protein>
    <recommendedName>
        <fullName evidence="5 9">Alpha-acetolactate decarboxylase</fullName>
        <ecNumber evidence="4 9">4.1.1.5</ecNumber>
    </recommendedName>
</protein>
<dbReference type="GO" id="GO:0045151">
    <property type="term" value="P:acetoin biosynthetic process"/>
    <property type="evidence" value="ECO:0007669"/>
    <property type="project" value="UniProtKB-UniRule"/>
</dbReference>
<evidence type="ECO:0000313" key="10">
    <source>
        <dbReference type="EMBL" id="SHO56752.1"/>
    </source>
</evidence>
<dbReference type="SUPFAM" id="SSF117856">
    <property type="entry name" value="AF0104/ALDC/Ptd012-like"/>
    <property type="match status" value="1"/>
</dbReference>
<evidence type="ECO:0000256" key="3">
    <source>
        <dbReference type="ARBA" id="ARBA00007106"/>
    </source>
</evidence>
<dbReference type="GO" id="GO:0047605">
    <property type="term" value="F:acetolactate decarboxylase activity"/>
    <property type="evidence" value="ECO:0007669"/>
    <property type="project" value="UniProtKB-UniRule"/>
</dbReference>
<evidence type="ECO:0000256" key="6">
    <source>
        <dbReference type="ARBA" id="ARBA00022793"/>
    </source>
</evidence>
<organism evidence="10 11">
    <name type="scientific">Vibrio quintilis</name>
    <dbReference type="NCBI Taxonomy" id="1117707"/>
    <lineage>
        <taxon>Bacteria</taxon>
        <taxon>Pseudomonadati</taxon>
        <taxon>Pseudomonadota</taxon>
        <taxon>Gammaproteobacteria</taxon>
        <taxon>Vibrionales</taxon>
        <taxon>Vibrionaceae</taxon>
        <taxon>Vibrio</taxon>
    </lineage>
</organism>
<dbReference type="RefSeq" id="WP_073583035.1">
    <property type="nucleotide sequence ID" value="NZ_AP024897.1"/>
</dbReference>
<dbReference type="UniPathway" id="UPA00626">
    <property type="reaction ID" value="UER00678"/>
</dbReference>
<keyword evidence="8 9" id="KW-0456">Lyase</keyword>
<dbReference type="PANTHER" id="PTHR35524">
    <property type="entry name" value="ALPHA-ACETOLACTATE DECARBOXYLASE"/>
    <property type="match status" value="1"/>
</dbReference>
<dbReference type="AlphaFoldDB" id="A0A1M7YVZ5"/>
<dbReference type="Proteomes" id="UP000184600">
    <property type="component" value="Unassembled WGS sequence"/>
</dbReference>
<name>A0A1M7YVZ5_9VIBR</name>
<comment type="similarity">
    <text evidence="3 9">Belongs to the alpha-acetolactate decarboxylase family.</text>
</comment>
<reference evidence="11" key="1">
    <citation type="submission" date="2016-12" db="EMBL/GenBank/DDBJ databases">
        <authorList>
            <person name="Rodrigo-Torres L."/>
            <person name="Arahal R.D."/>
            <person name="Lucena T."/>
        </authorList>
    </citation>
    <scope>NUCLEOTIDE SEQUENCE [LARGE SCALE GENOMIC DNA]</scope>
</reference>
<evidence type="ECO:0000256" key="2">
    <source>
        <dbReference type="ARBA" id="ARBA00005170"/>
    </source>
</evidence>
<dbReference type="EC" id="4.1.1.5" evidence="4 9"/>
<sequence length="261" mass="29480">MSRLTAQVCDCPVHVANAFQRYHQETGEGEIYQTSLMSALIAGVYEGTTTIKELLEHGDFGLGTFNQLDGELIAFDSEVFQLKSDGSANRAQHDQCTPFAVMTYFKPEIELPLLRPVSREQIHQIVNEFAPSQNLFCAVRIDGEFNFVRTRTVPKQERPYRPMVEVVEEQPTFTFEKAKGVVVGFRTPEYFTGINVPGYHEHFITDDRLGGGHIQEYQVKSGKIQIGRVSRLFIDTPTTVDFLDANLNPDDIQAAIEKTEQ</sequence>
<evidence type="ECO:0000256" key="4">
    <source>
        <dbReference type="ARBA" id="ARBA00013204"/>
    </source>
</evidence>
<comment type="pathway">
    <text evidence="2 9">Polyol metabolism; (R,R)-butane-2,3-diol biosynthesis; (R,R)-butane-2,3-diol from pyruvate: step 2/3.</text>
</comment>